<protein>
    <submittedName>
        <fullName evidence="2">Uncharacterized protein</fullName>
    </submittedName>
</protein>
<dbReference type="AlphaFoldDB" id="A0A4C1XDW8"/>
<evidence type="ECO:0000313" key="3">
    <source>
        <dbReference type="Proteomes" id="UP000299102"/>
    </source>
</evidence>
<sequence>MSDYEPRREPLDAPRRSRAISPARSPRAPVTVVLTPNDSGPSTPWAGVIIFQMTMSTEDIKVLLLAISSIDIGELTFLAKKFKAAANPVEKIIDLAVHASFVKAIQNNTITSVQIKLPRYPIPSRWYVQVDAPPINCIHFDASDAVVLQQPHVKLVLNIC</sequence>
<evidence type="ECO:0000313" key="2">
    <source>
        <dbReference type="EMBL" id="GBP62111.1"/>
    </source>
</evidence>
<organism evidence="2 3">
    <name type="scientific">Eumeta variegata</name>
    <name type="common">Bagworm moth</name>
    <name type="synonym">Eumeta japonica</name>
    <dbReference type="NCBI Taxonomy" id="151549"/>
    <lineage>
        <taxon>Eukaryota</taxon>
        <taxon>Metazoa</taxon>
        <taxon>Ecdysozoa</taxon>
        <taxon>Arthropoda</taxon>
        <taxon>Hexapoda</taxon>
        <taxon>Insecta</taxon>
        <taxon>Pterygota</taxon>
        <taxon>Neoptera</taxon>
        <taxon>Endopterygota</taxon>
        <taxon>Lepidoptera</taxon>
        <taxon>Glossata</taxon>
        <taxon>Ditrysia</taxon>
        <taxon>Tineoidea</taxon>
        <taxon>Psychidae</taxon>
        <taxon>Oiketicinae</taxon>
        <taxon>Eumeta</taxon>
    </lineage>
</organism>
<gene>
    <name evidence="2" type="ORF">EVAR_53889_1</name>
</gene>
<name>A0A4C1XDW8_EUMVA</name>
<feature type="region of interest" description="Disordered" evidence="1">
    <location>
        <begin position="1"/>
        <end position="24"/>
    </location>
</feature>
<proteinExistence type="predicted"/>
<reference evidence="2 3" key="1">
    <citation type="journal article" date="2019" name="Commun. Biol.">
        <title>The bagworm genome reveals a unique fibroin gene that provides high tensile strength.</title>
        <authorList>
            <person name="Kono N."/>
            <person name="Nakamura H."/>
            <person name="Ohtoshi R."/>
            <person name="Tomita M."/>
            <person name="Numata K."/>
            <person name="Arakawa K."/>
        </authorList>
    </citation>
    <scope>NUCLEOTIDE SEQUENCE [LARGE SCALE GENOMIC DNA]</scope>
</reference>
<evidence type="ECO:0000256" key="1">
    <source>
        <dbReference type="SAM" id="MobiDB-lite"/>
    </source>
</evidence>
<accession>A0A4C1XDW8</accession>
<dbReference type="Proteomes" id="UP000299102">
    <property type="component" value="Unassembled WGS sequence"/>
</dbReference>
<comment type="caution">
    <text evidence="2">The sequence shown here is derived from an EMBL/GenBank/DDBJ whole genome shotgun (WGS) entry which is preliminary data.</text>
</comment>
<dbReference type="EMBL" id="BGZK01000831">
    <property type="protein sequence ID" value="GBP62111.1"/>
    <property type="molecule type" value="Genomic_DNA"/>
</dbReference>
<feature type="compositionally biased region" description="Basic and acidic residues" evidence="1">
    <location>
        <begin position="1"/>
        <end position="15"/>
    </location>
</feature>
<keyword evidence="3" id="KW-1185">Reference proteome</keyword>